<feature type="transmembrane region" description="Helical" evidence="1">
    <location>
        <begin position="116"/>
        <end position="141"/>
    </location>
</feature>
<feature type="transmembrane region" description="Helical" evidence="1">
    <location>
        <begin position="148"/>
        <end position="166"/>
    </location>
</feature>
<feature type="transmembrane region" description="Helical" evidence="1">
    <location>
        <begin position="186"/>
        <end position="209"/>
    </location>
</feature>
<comment type="caution">
    <text evidence="2">The sequence shown here is derived from an EMBL/GenBank/DDBJ whole genome shotgun (WGS) entry which is preliminary data.</text>
</comment>
<proteinExistence type="predicted"/>
<organism evidence="2 3">
    <name type="scientific">Actinomadura barringtoniae</name>
    <dbReference type="NCBI Taxonomy" id="1427535"/>
    <lineage>
        <taxon>Bacteria</taxon>
        <taxon>Bacillati</taxon>
        <taxon>Actinomycetota</taxon>
        <taxon>Actinomycetes</taxon>
        <taxon>Streptosporangiales</taxon>
        <taxon>Thermomonosporaceae</taxon>
        <taxon>Actinomadura</taxon>
    </lineage>
</organism>
<name>A0A939P6U7_9ACTN</name>
<keyword evidence="1" id="KW-1133">Transmembrane helix</keyword>
<evidence type="ECO:0000313" key="2">
    <source>
        <dbReference type="EMBL" id="MBO2446415.1"/>
    </source>
</evidence>
<reference evidence="2" key="1">
    <citation type="submission" date="2021-03" db="EMBL/GenBank/DDBJ databases">
        <authorList>
            <person name="Kanchanasin P."/>
            <person name="Saeng-In P."/>
            <person name="Phongsopitanun W."/>
            <person name="Yuki M."/>
            <person name="Kudo T."/>
            <person name="Ohkuma M."/>
            <person name="Tanasupawat S."/>
        </authorList>
    </citation>
    <scope>NUCLEOTIDE SEQUENCE</scope>
    <source>
        <strain evidence="2">GKU 128</strain>
    </source>
</reference>
<dbReference type="EMBL" id="JAGEOJ010000002">
    <property type="protein sequence ID" value="MBO2446415.1"/>
    <property type="molecule type" value="Genomic_DNA"/>
</dbReference>
<keyword evidence="3" id="KW-1185">Reference proteome</keyword>
<protein>
    <submittedName>
        <fullName evidence="2">Uncharacterized protein</fullName>
    </submittedName>
</protein>
<feature type="transmembrane region" description="Helical" evidence="1">
    <location>
        <begin position="15"/>
        <end position="35"/>
    </location>
</feature>
<dbReference type="RefSeq" id="WP_208254022.1">
    <property type="nucleotide sequence ID" value="NZ_JAGEOJ010000002.1"/>
</dbReference>
<keyword evidence="1" id="KW-0812">Transmembrane</keyword>
<dbReference type="AlphaFoldDB" id="A0A939P6U7"/>
<evidence type="ECO:0000313" key="3">
    <source>
        <dbReference type="Proteomes" id="UP000669179"/>
    </source>
</evidence>
<dbReference type="Proteomes" id="UP000669179">
    <property type="component" value="Unassembled WGS sequence"/>
</dbReference>
<gene>
    <name evidence="2" type="ORF">J4573_04895</name>
</gene>
<evidence type="ECO:0000256" key="1">
    <source>
        <dbReference type="SAM" id="Phobius"/>
    </source>
</evidence>
<feature type="transmembrane region" description="Helical" evidence="1">
    <location>
        <begin position="85"/>
        <end position="110"/>
    </location>
</feature>
<sequence length="216" mass="23063">MPRWLTLAEAQARDLAGRWLALALLFALPAGWYLAERAAGQPWAVGAGALATGWTSGAAALFAVLGSRRIDPRLVQAGYRPRDLLLGRLAVLLGLALATATAFTLLILVFSWPHNLLNVLLGLGLGAVVAVTLGWVVAVLVPHELEAVLILIGIAGISPTAPGPVGEWLPFYALLRFTDETRPDPVAWPLVLHAIAYALVLGGAATLLWRRRVRLR</sequence>
<feature type="transmembrane region" description="Helical" evidence="1">
    <location>
        <begin position="41"/>
        <end position="65"/>
    </location>
</feature>
<accession>A0A939P6U7</accession>
<keyword evidence="1" id="KW-0472">Membrane</keyword>